<feature type="region of interest" description="Disordered" evidence="1">
    <location>
        <begin position="225"/>
        <end position="245"/>
    </location>
</feature>
<dbReference type="EMBL" id="JAVRQU010000014">
    <property type="protein sequence ID" value="KAK5695148.1"/>
    <property type="molecule type" value="Genomic_DNA"/>
</dbReference>
<evidence type="ECO:0000313" key="7">
    <source>
        <dbReference type="Proteomes" id="UP001310594"/>
    </source>
</evidence>
<feature type="transmembrane region" description="Helical" evidence="2">
    <location>
        <begin position="352"/>
        <end position="373"/>
    </location>
</feature>
<dbReference type="InterPro" id="IPR053065">
    <property type="entry name" value="Archenteron_Induction-Rel"/>
</dbReference>
<evidence type="ECO:0000259" key="5">
    <source>
        <dbReference type="Pfam" id="PF21656"/>
    </source>
</evidence>
<protein>
    <recommendedName>
        <fullName evidence="8">DUF3844 domain-containing protein</fullName>
    </recommendedName>
</protein>
<keyword evidence="2" id="KW-0472">Membrane</keyword>
<keyword evidence="2" id="KW-0812">Transmembrane</keyword>
<evidence type="ECO:0008006" key="8">
    <source>
        <dbReference type="Google" id="ProtNLM"/>
    </source>
</evidence>
<keyword evidence="2" id="KW-1133">Transmembrane helix</keyword>
<dbReference type="AlphaFoldDB" id="A0AAN7ZS55"/>
<proteinExistence type="predicted"/>
<dbReference type="Pfam" id="PF21656">
    <property type="entry name" value="DUF6859"/>
    <property type="match status" value="1"/>
</dbReference>
<evidence type="ECO:0000256" key="2">
    <source>
        <dbReference type="SAM" id="Phobius"/>
    </source>
</evidence>
<feature type="domain" description="Vacuolar sorting protein Vps3844 N-terminal" evidence="5">
    <location>
        <begin position="35"/>
        <end position="127"/>
    </location>
</feature>
<feature type="chain" id="PRO_5042869127" description="DUF3844 domain-containing protein" evidence="3">
    <location>
        <begin position="17"/>
        <end position="396"/>
    </location>
</feature>
<organism evidence="6 7">
    <name type="scientific">Elasticomyces elasticus</name>
    <dbReference type="NCBI Taxonomy" id="574655"/>
    <lineage>
        <taxon>Eukaryota</taxon>
        <taxon>Fungi</taxon>
        <taxon>Dikarya</taxon>
        <taxon>Ascomycota</taxon>
        <taxon>Pezizomycotina</taxon>
        <taxon>Dothideomycetes</taxon>
        <taxon>Dothideomycetidae</taxon>
        <taxon>Mycosphaerellales</taxon>
        <taxon>Teratosphaeriaceae</taxon>
        <taxon>Elasticomyces</taxon>
    </lineage>
</organism>
<dbReference type="Proteomes" id="UP001310594">
    <property type="component" value="Unassembled WGS sequence"/>
</dbReference>
<dbReference type="PANTHER" id="PTHR36853:SF1">
    <property type="entry name" value="DUF3844 DOMAIN-CONTAINING PROTEIN"/>
    <property type="match status" value="1"/>
</dbReference>
<dbReference type="PANTHER" id="PTHR36853">
    <property type="entry name" value="EXPRESSED PROTEIN"/>
    <property type="match status" value="1"/>
</dbReference>
<dbReference type="InterPro" id="IPR024382">
    <property type="entry name" value="Vps3844_C"/>
</dbReference>
<evidence type="ECO:0000259" key="4">
    <source>
        <dbReference type="Pfam" id="PF12955"/>
    </source>
</evidence>
<evidence type="ECO:0000313" key="6">
    <source>
        <dbReference type="EMBL" id="KAK5695148.1"/>
    </source>
</evidence>
<sequence>MKLAASLALWTASASAGRVFICDGLPPSTTPERNLSPSEARLVLAQRAGVLDHHTADLNSRGSVEAINEFGRRTELFGGKGYMAESVMLVDGEVDVEALTQQCRSFAVNPAPDFVASQGLWIDMIRQSLAALPSESDTAILARIQEGVYATHRSPNTDDYGEDKIFMVRTPSALEQIFKTKVLGRTIYVPSSSSSGEGEVEGEAQWGTYTLPPSHQVPNHLHLSKRAERERPQPETPLELAPTTSLTTEDLDFLASTASGNSTTNSTSKPLRGILPACFTTKSSCESSTRSCMGHGSCTLSFTDQSAAKDSKSQHCYACACSPTVVKNEDGTVKTTYWGGPACQKKDVSIEFWMLALFTVAMVFLVMLAVGTLMEMGSEELPSVIGAGVSGPTAKR</sequence>
<dbReference type="GO" id="GO:0005783">
    <property type="term" value="C:endoplasmic reticulum"/>
    <property type="evidence" value="ECO:0007669"/>
    <property type="project" value="TreeGrafter"/>
</dbReference>
<keyword evidence="3" id="KW-0732">Signal</keyword>
<dbReference type="Pfam" id="PF12955">
    <property type="entry name" value="Vps3844_C"/>
    <property type="match status" value="1"/>
</dbReference>
<reference evidence="6" key="1">
    <citation type="submission" date="2023-08" db="EMBL/GenBank/DDBJ databases">
        <title>Black Yeasts Isolated from many extreme environments.</title>
        <authorList>
            <person name="Coleine C."/>
            <person name="Stajich J.E."/>
            <person name="Selbmann L."/>
        </authorList>
    </citation>
    <scope>NUCLEOTIDE SEQUENCE</scope>
    <source>
        <strain evidence="6">CCFEE 5810</strain>
    </source>
</reference>
<evidence type="ECO:0000256" key="1">
    <source>
        <dbReference type="SAM" id="MobiDB-lite"/>
    </source>
</evidence>
<feature type="signal peptide" evidence="3">
    <location>
        <begin position="1"/>
        <end position="16"/>
    </location>
</feature>
<dbReference type="InterPro" id="IPR049205">
    <property type="entry name" value="Vps3844_N"/>
</dbReference>
<evidence type="ECO:0000256" key="3">
    <source>
        <dbReference type="SAM" id="SignalP"/>
    </source>
</evidence>
<gene>
    <name evidence="6" type="ORF">LTR97_008654</name>
</gene>
<comment type="caution">
    <text evidence="6">The sequence shown here is derived from an EMBL/GenBank/DDBJ whole genome shotgun (WGS) entry which is preliminary data.</text>
</comment>
<accession>A0AAN7ZS55</accession>
<name>A0AAN7ZS55_9PEZI</name>
<feature type="domain" description="Vacuolar sorting protein Vps3844 C-terminal" evidence="4">
    <location>
        <begin position="278"/>
        <end position="387"/>
    </location>
</feature>